<keyword evidence="2" id="KW-1185">Reference proteome</keyword>
<evidence type="ECO:0000313" key="2">
    <source>
        <dbReference type="Proteomes" id="UP001153334"/>
    </source>
</evidence>
<sequence length="94" mass="11130">MEGLTQAETRELEQRMQKRQVKEFFGLFSNLVDHCFMSCIDDFTSKSLTTRESGCVSRCVQKHMALSQRLSERFQEHNAQMQQQQQQQLQSQLR</sequence>
<comment type="caution">
    <text evidence="1">The sequence shown here is derived from an EMBL/GenBank/DDBJ whole genome shotgun (WGS) entry which is preliminary data.</text>
</comment>
<evidence type="ECO:0000313" key="1">
    <source>
        <dbReference type="EMBL" id="KAJ8120887.1"/>
    </source>
</evidence>
<reference evidence="1" key="1">
    <citation type="submission" date="2022-11" db="EMBL/GenBank/DDBJ databases">
        <title>Genome Sequence of Nemania bipapillata.</title>
        <authorList>
            <person name="Buettner E."/>
        </authorList>
    </citation>
    <scope>NUCLEOTIDE SEQUENCE</scope>
    <source>
        <strain evidence="1">CP14</strain>
    </source>
</reference>
<dbReference type="EMBL" id="JAPESX010000522">
    <property type="protein sequence ID" value="KAJ8120887.1"/>
    <property type="molecule type" value="Genomic_DNA"/>
</dbReference>
<name>A0ACC2J0C1_9PEZI</name>
<organism evidence="1 2">
    <name type="scientific">Nemania bipapillata</name>
    <dbReference type="NCBI Taxonomy" id="110536"/>
    <lineage>
        <taxon>Eukaryota</taxon>
        <taxon>Fungi</taxon>
        <taxon>Dikarya</taxon>
        <taxon>Ascomycota</taxon>
        <taxon>Pezizomycotina</taxon>
        <taxon>Sordariomycetes</taxon>
        <taxon>Xylariomycetidae</taxon>
        <taxon>Xylariales</taxon>
        <taxon>Xylariaceae</taxon>
        <taxon>Nemania</taxon>
    </lineage>
</organism>
<proteinExistence type="predicted"/>
<protein>
    <submittedName>
        <fullName evidence="1">Uncharacterized protein</fullName>
    </submittedName>
</protein>
<accession>A0ACC2J0C1</accession>
<gene>
    <name evidence="1" type="ORF">ONZ43_g2522</name>
</gene>
<dbReference type="Proteomes" id="UP001153334">
    <property type="component" value="Unassembled WGS sequence"/>
</dbReference>